<dbReference type="EMBL" id="CP002831">
    <property type="protein sequence ID" value="AFC23874.1"/>
    <property type="molecule type" value="Genomic_DNA"/>
</dbReference>
<protein>
    <submittedName>
        <fullName evidence="2">Uncharacterized protein</fullName>
    </submittedName>
</protein>
<feature type="region of interest" description="Disordered" evidence="1">
    <location>
        <begin position="1"/>
        <end position="36"/>
    </location>
</feature>
<name>H6L3Z2_SAPGL</name>
<dbReference type="STRING" id="984262.SGRA_1139"/>
<evidence type="ECO:0000256" key="1">
    <source>
        <dbReference type="SAM" id="MobiDB-lite"/>
    </source>
</evidence>
<evidence type="ECO:0000313" key="2">
    <source>
        <dbReference type="EMBL" id="AFC23874.1"/>
    </source>
</evidence>
<sequence length="36" mass="4095">MRRAEQTCELRNVAPQGKAAAEAQKNPDEYRNLTFS</sequence>
<organism evidence="2 3">
    <name type="scientific">Saprospira grandis (strain Lewin)</name>
    <dbReference type="NCBI Taxonomy" id="984262"/>
    <lineage>
        <taxon>Bacteria</taxon>
        <taxon>Pseudomonadati</taxon>
        <taxon>Bacteroidota</taxon>
        <taxon>Saprospiria</taxon>
        <taxon>Saprospirales</taxon>
        <taxon>Saprospiraceae</taxon>
        <taxon>Saprospira</taxon>
    </lineage>
</organism>
<gene>
    <name evidence="2" type="ordered locus">SGRA_1139</name>
</gene>
<dbReference type="Proteomes" id="UP000007519">
    <property type="component" value="Chromosome"/>
</dbReference>
<feature type="compositionally biased region" description="Basic and acidic residues" evidence="1">
    <location>
        <begin position="25"/>
        <end position="36"/>
    </location>
</feature>
<keyword evidence="3" id="KW-1185">Reference proteome</keyword>
<dbReference type="KEGG" id="sgn:SGRA_1139"/>
<dbReference type="HOGENOM" id="CLU_3358395_0_0_10"/>
<accession>H6L3Z2</accession>
<dbReference type="AlphaFoldDB" id="H6L3Z2"/>
<reference evidence="2 3" key="1">
    <citation type="journal article" date="2012" name="Stand. Genomic Sci.">
        <title>Complete genome sequencing and analysis of Saprospira grandis str. Lewin, a predatory marine bacterium.</title>
        <authorList>
            <person name="Saw J.H."/>
            <person name="Yuryev A."/>
            <person name="Kanbe M."/>
            <person name="Hou S."/>
            <person name="Young A.G."/>
            <person name="Aizawa S."/>
            <person name="Alam M."/>
        </authorList>
    </citation>
    <scope>NUCLEOTIDE SEQUENCE [LARGE SCALE GENOMIC DNA]</scope>
    <source>
        <strain evidence="2 3">Lewin</strain>
    </source>
</reference>
<evidence type="ECO:0000313" key="3">
    <source>
        <dbReference type="Proteomes" id="UP000007519"/>
    </source>
</evidence>
<proteinExistence type="predicted"/>